<dbReference type="InterPro" id="IPR002192">
    <property type="entry name" value="PPDK_AMP/ATP-bd"/>
</dbReference>
<dbReference type="SUPFAM" id="SSF52009">
    <property type="entry name" value="Phosphohistidine domain"/>
    <property type="match status" value="1"/>
</dbReference>
<dbReference type="PANTHER" id="PTHR43615">
    <property type="entry name" value="PHOSPHOENOLPYRUVATE SYNTHASE-RELATED"/>
    <property type="match status" value="1"/>
</dbReference>
<feature type="domain" description="Pyruvate phosphate dikinase AMP/ATP-binding" evidence="4">
    <location>
        <begin position="458"/>
        <end position="776"/>
    </location>
</feature>
<dbReference type="Proteomes" id="UP001497382">
    <property type="component" value="Unassembled WGS sequence"/>
</dbReference>
<feature type="transmembrane region" description="Helical" evidence="2">
    <location>
        <begin position="21"/>
        <end position="47"/>
    </location>
</feature>
<proteinExistence type="inferred from homology"/>
<dbReference type="InterPro" id="IPR036637">
    <property type="entry name" value="Phosphohistidine_dom_sf"/>
</dbReference>
<evidence type="ECO:0000313" key="5">
    <source>
        <dbReference type="EMBL" id="CAL1271848.1"/>
    </source>
</evidence>
<dbReference type="PANTHER" id="PTHR43615:SF1">
    <property type="entry name" value="PPDK_N DOMAIN-CONTAINING PROTEIN"/>
    <property type="match status" value="1"/>
</dbReference>
<name>A0AAV1ZJD7_9ARAC</name>
<feature type="domain" description="PEP-utilising enzyme mobile" evidence="3">
    <location>
        <begin position="1261"/>
        <end position="1331"/>
    </location>
</feature>
<accession>A0AAV1ZJD7</accession>
<keyword evidence="2" id="KW-0472">Membrane</keyword>
<comment type="caution">
    <text evidence="5">The sequence shown here is derived from an EMBL/GenBank/DDBJ whole genome shotgun (WGS) entry which is preliminary data.</text>
</comment>
<keyword evidence="6" id="KW-1185">Reference proteome</keyword>
<dbReference type="GO" id="GO:0005524">
    <property type="term" value="F:ATP binding"/>
    <property type="evidence" value="ECO:0007669"/>
    <property type="project" value="InterPro"/>
</dbReference>
<gene>
    <name evidence="5" type="ORF">LARSCL_LOCUS6057</name>
</gene>
<keyword evidence="2" id="KW-0812">Transmembrane</keyword>
<dbReference type="InterPro" id="IPR008279">
    <property type="entry name" value="PEP-util_enz_mobile_dom"/>
</dbReference>
<feature type="non-terminal residue" evidence="5">
    <location>
        <position position="1"/>
    </location>
</feature>
<evidence type="ECO:0000256" key="1">
    <source>
        <dbReference type="ARBA" id="ARBA00007837"/>
    </source>
</evidence>
<organism evidence="5 6">
    <name type="scientific">Larinioides sclopetarius</name>
    <dbReference type="NCBI Taxonomy" id="280406"/>
    <lineage>
        <taxon>Eukaryota</taxon>
        <taxon>Metazoa</taxon>
        <taxon>Ecdysozoa</taxon>
        <taxon>Arthropoda</taxon>
        <taxon>Chelicerata</taxon>
        <taxon>Arachnida</taxon>
        <taxon>Araneae</taxon>
        <taxon>Araneomorphae</taxon>
        <taxon>Entelegynae</taxon>
        <taxon>Araneoidea</taxon>
        <taxon>Araneidae</taxon>
        <taxon>Larinioides</taxon>
    </lineage>
</organism>
<dbReference type="SUPFAM" id="SSF56059">
    <property type="entry name" value="Glutathione synthetase ATP-binding domain-like"/>
    <property type="match status" value="1"/>
</dbReference>
<evidence type="ECO:0008006" key="7">
    <source>
        <dbReference type="Google" id="ProtNLM"/>
    </source>
</evidence>
<dbReference type="Pfam" id="PF00391">
    <property type="entry name" value="PEP-utilizers"/>
    <property type="match status" value="1"/>
</dbReference>
<evidence type="ECO:0000313" key="6">
    <source>
        <dbReference type="Proteomes" id="UP001497382"/>
    </source>
</evidence>
<keyword evidence="2" id="KW-1133">Transmembrane helix</keyword>
<evidence type="ECO:0000259" key="4">
    <source>
        <dbReference type="Pfam" id="PF01326"/>
    </source>
</evidence>
<sequence>SVVRTLNDLFLRRGSYRLLEGVITNIYVVRLIFLITAMVLSTIITLFSAPLEFIYWIKWILAYAALRIYSFFQKGRFDLYDIKALGDPVKLGFIIPPVEKELESPFSESHLLDSADEILFYGVNSKSECLLVRIARGLNQVADAWIYLKLANGKTYILTESMGYQQTSDGRTFSSGKLQMHYLSPMRRWRIFFCGMLRETSENKADGEVVFVKFVFLWKASSDVYDLTIDTNPEGFASAIARAEWKMPFVPPVKKLIGALNLYAQTGVVTGTVSVNDESDYEMYLFGEKIRNLGKSSNIVGCQFTTIFGSIPSTGLSFLLSNSSAPYSFKNLPFGFVVEKDGNLDPLKELDINIEPFSGKKSRGSFHANFSAGEKYDMSGKIEEPIVFYVGQAWSGYLDLSFIEFSVKNKKGYGLILSGEVYKEPKRPLKILSSNPVPQSVPLTVQFTDETSHFGEISGGKGSSLGMLTQLSKAEKSFIVPKGIVVTTAAYQEFLTADILDAVKHLEDVAYGNENGDLRQVCSKVTNIVEKTSLPNKICHSIIEDLKDIFGEEVNQHKFAVRSSATGEDTAAMSAAGQMDTFLGVQGFKEIFTAVKKCWASQFGYIAIEYKRRNGQILNSPMAVVIQDMVACEVSGVAFTCDPVTNNPSVITITANYGLGETVVSGSVEPDTFILRRNASGKLDFDEAIVGAKHQKIIMQDSGGTVIEDLDENSRNESCLSKETAFKLANLSLKIEKFYKSTRDIEWGILKDEIYILQSRPVTNAAAETDNEIKHEFDAPLRCENEYFTVANVGEVMPGATSPLGMDLILKCFGNILKRTAIEKNLQDTFLNSKYYNTGILPYYNHMMITIAEMIIRYGFETPASKGFQISIFGRIIDDPDILEYAKGKMKEDLKQTIRSQLKYYWDLFAYDFGYEKAKKELDNYHLNFLKAETAKEAFEALLKTASDFDKFISYHFEGTEGSSNWNMYLFQILCDANGRFDTDVYSDFASLLATSSNVESANVPQAMQEVAIQILKDIELQKFRSMTIEDAENWLRTTTSLAGYRFRQFLKRHGHRCLKEFDVHSVTWDMNPKLLVKLLQNLVGSAREDGKKEESTSKIFSQLNVPLSFIDKCLLRFVLPNCRRAIRAREAGKSLTIMSFHHWRKGYRHLGKLMVSEGRLPDEELIFFFTLEEIEDLLETRSPSLISRANYRKRMFSVVENYKFPEIMKGIPKPVNDEDESADTYEFIADLTMKGIPVSQGVTKGYARVAITIEEASHLKPGEILVTYSTDIGWSPYFPIISGVVTELGGLISHGAVVSREYGLPCVVGLQGATKRFKTGDYVLLDGKKGILQRLPHPDS</sequence>
<dbReference type="EMBL" id="CAXIEN010000057">
    <property type="protein sequence ID" value="CAL1271848.1"/>
    <property type="molecule type" value="Genomic_DNA"/>
</dbReference>
<reference evidence="5 6" key="1">
    <citation type="submission" date="2024-04" db="EMBL/GenBank/DDBJ databases">
        <authorList>
            <person name="Rising A."/>
            <person name="Reimegard J."/>
            <person name="Sonavane S."/>
            <person name="Akerstrom W."/>
            <person name="Nylinder S."/>
            <person name="Hedman E."/>
            <person name="Kallberg Y."/>
        </authorList>
    </citation>
    <scope>NUCLEOTIDE SEQUENCE [LARGE SCALE GENOMIC DNA]</scope>
</reference>
<dbReference type="InterPro" id="IPR013815">
    <property type="entry name" value="ATP_grasp_subdomain_1"/>
</dbReference>
<dbReference type="InterPro" id="IPR051549">
    <property type="entry name" value="PEP_Utilizing_Enz"/>
</dbReference>
<dbReference type="Pfam" id="PF01326">
    <property type="entry name" value="PPDK_N"/>
    <property type="match status" value="1"/>
</dbReference>
<dbReference type="Gene3D" id="3.30.470.20">
    <property type="entry name" value="ATP-grasp fold, B domain"/>
    <property type="match status" value="1"/>
</dbReference>
<protein>
    <recommendedName>
        <fullName evidence="7">Phosphoenolpyruvate synthase</fullName>
    </recommendedName>
</protein>
<dbReference type="Gene3D" id="3.30.1490.20">
    <property type="entry name" value="ATP-grasp fold, A domain"/>
    <property type="match status" value="1"/>
</dbReference>
<comment type="similarity">
    <text evidence="1">Belongs to the PEP-utilizing enzyme family.</text>
</comment>
<dbReference type="GO" id="GO:0016301">
    <property type="term" value="F:kinase activity"/>
    <property type="evidence" value="ECO:0007669"/>
    <property type="project" value="InterPro"/>
</dbReference>
<evidence type="ECO:0000259" key="3">
    <source>
        <dbReference type="Pfam" id="PF00391"/>
    </source>
</evidence>
<dbReference type="Gene3D" id="3.50.30.10">
    <property type="entry name" value="Phosphohistidine domain"/>
    <property type="match status" value="1"/>
</dbReference>
<evidence type="ECO:0000256" key="2">
    <source>
        <dbReference type="SAM" id="Phobius"/>
    </source>
</evidence>